<gene>
    <name evidence="2" type="ORF">E2C01_040833</name>
</gene>
<evidence type="ECO:0000256" key="1">
    <source>
        <dbReference type="SAM" id="Coils"/>
    </source>
</evidence>
<feature type="coiled-coil region" evidence="1">
    <location>
        <begin position="99"/>
        <end position="126"/>
    </location>
</feature>
<dbReference type="Proteomes" id="UP000324222">
    <property type="component" value="Unassembled WGS sequence"/>
</dbReference>
<evidence type="ECO:0000313" key="3">
    <source>
        <dbReference type="Proteomes" id="UP000324222"/>
    </source>
</evidence>
<accession>A0A5B7FQA2</accession>
<evidence type="ECO:0000313" key="2">
    <source>
        <dbReference type="EMBL" id="MPC47098.1"/>
    </source>
</evidence>
<organism evidence="2 3">
    <name type="scientific">Portunus trituberculatus</name>
    <name type="common">Swimming crab</name>
    <name type="synonym">Neptunus trituberculatus</name>
    <dbReference type="NCBI Taxonomy" id="210409"/>
    <lineage>
        <taxon>Eukaryota</taxon>
        <taxon>Metazoa</taxon>
        <taxon>Ecdysozoa</taxon>
        <taxon>Arthropoda</taxon>
        <taxon>Crustacea</taxon>
        <taxon>Multicrustacea</taxon>
        <taxon>Malacostraca</taxon>
        <taxon>Eumalacostraca</taxon>
        <taxon>Eucarida</taxon>
        <taxon>Decapoda</taxon>
        <taxon>Pleocyemata</taxon>
        <taxon>Brachyura</taxon>
        <taxon>Eubrachyura</taxon>
        <taxon>Portunoidea</taxon>
        <taxon>Portunidae</taxon>
        <taxon>Portuninae</taxon>
        <taxon>Portunus</taxon>
    </lineage>
</organism>
<proteinExistence type="predicted"/>
<dbReference type="OrthoDB" id="7554032at2759"/>
<keyword evidence="1" id="KW-0175">Coiled coil</keyword>
<keyword evidence="3" id="KW-1185">Reference proteome</keyword>
<name>A0A5B7FQA2_PORTR</name>
<evidence type="ECO:0008006" key="4">
    <source>
        <dbReference type="Google" id="ProtNLM"/>
    </source>
</evidence>
<protein>
    <recommendedName>
        <fullName evidence="4">Endonuclease/exonuclease/phosphatase domain-containing protein</fullName>
    </recommendedName>
</protein>
<comment type="caution">
    <text evidence="2">The sequence shown here is derived from an EMBL/GenBank/DDBJ whole genome shotgun (WGS) entry which is preliminary data.</text>
</comment>
<sequence>MWIDEDGMVDIVSDHNKLVMECRMQNENEVKVAGKERRWRLRDVGWGNFQVDLSERRWNDDVNVCDVEHLNEKLVENVRSAAENQIGHVRVDRRKRACKPRWNNEIREARKERKRISRQCRWLRKKRHESNEAENEYLNAWAAYVKQRDSQGE</sequence>
<reference evidence="2 3" key="1">
    <citation type="submission" date="2019-05" db="EMBL/GenBank/DDBJ databases">
        <title>Another draft genome of Portunus trituberculatus and its Hox gene families provides insights of decapod evolution.</title>
        <authorList>
            <person name="Jeong J.-H."/>
            <person name="Song I."/>
            <person name="Kim S."/>
            <person name="Choi T."/>
            <person name="Kim D."/>
            <person name="Ryu S."/>
            <person name="Kim W."/>
        </authorList>
    </citation>
    <scope>NUCLEOTIDE SEQUENCE [LARGE SCALE GENOMIC DNA]</scope>
    <source>
        <tissue evidence="2">Muscle</tissue>
    </source>
</reference>
<dbReference type="EMBL" id="VSRR010007551">
    <property type="protein sequence ID" value="MPC47098.1"/>
    <property type="molecule type" value="Genomic_DNA"/>
</dbReference>
<dbReference type="AlphaFoldDB" id="A0A5B7FQA2"/>